<organism evidence="1 2">
    <name type="scientific">Dickeya chrysanthemi</name>
    <name type="common">Pectobacterium chrysanthemi</name>
    <name type="synonym">Erwinia chrysanthemi</name>
    <dbReference type="NCBI Taxonomy" id="556"/>
    <lineage>
        <taxon>Bacteria</taxon>
        <taxon>Pseudomonadati</taxon>
        <taxon>Pseudomonadota</taxon>
        <taxon>Gammaproteobacteria</taxon>
        <taxon>Enterobacterales</taxon>
        <taxon>Pectobacteriaceae</taxon>
        <taxon>Dickeya</taxon>
    </lineage>
</organism>
<proteinExistence type="predicted"/>
<dbReference type="EMBL" id="JBBBOO010000005">
    <property type="protein sequence ID" value="MEI7063653.1"/>
    <property type="molecule type" value="Genomic_DNA"/>
</dbReference>
<evidence type="ECO:0000313" key="2">
    <source>
        <dbReference type="Proteomes" id="UP001359469"/>
    </source>
</evidence>
<comment type="caution">
    <text evidence="1">The sequence shown here is derived from an EMBL/GenBank/DDBJ whole genome shotgun (WGS) entry which is preliminary data.</text>
</comment>
<reference evidence="1 2" key="1">
    <citation type="submission" date="2024-03" db="EMBL/GenBank/DDBJ databases">
        <title>Analysis of soft rot Pectobacteriaceae population diversity in US potato growing regions between 2016 and 2022.</title>
        <authorList>
            <person name="Ma X."/>
            <person name="Zhang X."/>
            <person name="Stodghill P."/>
            <person name="Rioux R."/>
            <person name="Babler B."/>
            <person name="Shrestha S."/>
            <person name="Babler B."/>
            <person name="Rivedal H."/>
            <person name="Frost K."/>
            <person name="Hao J."/>
            <person name="Secor G."/>
            <person name="Swingle B."/>
        </authorList>
    </citation>
    <scope>NUCLEOTIDE SEQUENCE [LARGE SCALE GENOMIC DNA]</scope>
    <source>
        <strain evidence="1 2">SR64</strain>
    </source>
</reference>
<gene>
    <name evidence="1" type="ORF">WCU84_08280</name>
</gene>
<accession>A0ABU8JJP0</accession>
<sequence>MITREKGSDFEVIAVPADNISYFKTEDGHGDITISVPDVHDDKENQAELYYVLKRPASIDDAAFKVALEAAFRAVTGLIHSPSTELVWRYTVESQVRDERKNTGITNTERLEKLKNTVLADSEWLPAQEVSRRAGAGVGVKNPSGLPNRWKRTGKIFAITSEGRDLYPAYALDIGGQPLPLLKKIIQVFGETKTPWSLAVWFGTPNSWLGNKKPKDLLISAPEQVLEAALRAKEGPVHG</sequence>
<evidence type="ECO:0008006" key="3">
    <source>
        <dbReference type="Google" id="ProtNLM"/>
    </source>
</evidence>
<dbReference type="RefSeq" id="WP_023639050.1">
    <property type="nucleotide sequence ID" value="NZ_CP161827.1"/>
</dbReference>
<evidence type="ECO:0000313" key="1">
    <source>
        <dbReference type="EMBL" id="MEI7063653.1"/>
    </source>
</evidence>
<dbReference type="Proteomes" id="UP001359469">
    <property type="component" value="Unassembled WGS sequence"/>
</dbReference>
<protein>
    <recommendedName>
        <fullName evidence="3">Antitoxin Xre/MbcA/ParS-like toxin-binding domain-containing protein</fullName>
    </recommendedName>
</protein>
<name>A0ABU8JJP0_DICCH</name>
<keyword evidence="2" id="KW-1185">Reference proteome</keyword>